<evidence type="ECO:0000256" key="1">
    <source>
        <dbReference type="SAM" id="Phobius"/>
    </source>
</evidence>
<keyword evidence="1" id="KW-0812">Transmembrane</keyword>
<keyword evidence="3" id="KW-1185">Reference proteome</keyword>
<reference evidence="2" key="1">
    <citation type="submission" date="2023-07" db="EMBL/GenBank/DDBJ databases">
        <title>Degradation of tert-butanol by M. austroafricanum TBA100.</title>
        <authorList>
            <person name="Helbich S."/>
            <person name="Vainshtein Y."/>
        </authorList>
    </citation>
    <scope>NUCLEOTIDE SEQUENCE</scope>
    <source>
        <strain evidence="2">TBA100</strain>
    </source>
</reference>
<evidence type="ECO:0000313" key="3">
    <source>
        <dbReference type="Proteomes" id="UP001172687"/>
    </source>
</evidence>
<proteinExistence type="predicted"/>
<dbReference type="EMBL" id="JAUHTC010000054">
    <property type="protein sequence ID" value="MDN4519354.1"/>
    <property type="molecule type" value="Genomic_DNA"/>
</dbReference>
<accession>A0ABT8HF05</accession>
<gene>
    <name evidence="2" type="ORF">QYF68_16235</name>
</gene>
<dbReference type="RefSeq" id="WP_011782795.1">
    <property type="nucleotide sequence ID" value="NZ_CP070380.1"/>
</dbReference>
<organism evidence="2 3">
    <name type="scientific">Mycolicibacterium austroafricanum</name>
    <name type="common">Mycobacterium austroafricanum</name>
    <dbReference type="NCBI Taxonomy" id="39687"/>
    <lineage>
        <taxon>Bacteria</taxon>
        <taxon>Bacillati</taxon>
        <taxon>Actinomycetota</taxon>
        <taxon>Actinomycetes</taxon>
        <taxon>Mycobacteriales</taxon>
        <taxon>Mycobacteriaceae</taxon>
        <taxon>Mycolicibacterium</taxon>
    </lineage>
</organism>
<dbReference type="Proteomes" id="UP001172687">
    <property type="component" value="Unassembled WGS sequence"/>
</dbReference>
<protein>
    <submittedName>
        <fullName evidence="2">Uncharacterized protein</fullName>
    </submittedName>
</protein>
<feature type="transmembrane region" description="Helical" evidence="1">
    <location>
        <begin position="95"/>
        <end position="113"/>
    </location>
</feature>
<comment type="caution">
    <text evidence="2">The sequence shown here is derived from an EMBL/GenBank/DDBJ whole genome shotgun (WGS) entry which is preliminary data.</text>
</comment>
<keyword evidence="1" id="KW-1133">Transmembrane helix</keyword>
<feature type="transmembrane region" description="Helical" evidence="1">
    <location>
        <begin position="37"/>
        <end position="57"/>
    </location>
</feature>
<feature type="transmembrane region" description="Helical" evidence="1">
    <location>
        <begin position="69"/>
        <end position="89"/>
    </location>
</feature>
<keyword evidence="1" id="KW-0472">Membrane</keyword>
<evidence type="ECO:0000313" key="2">
    <source>
        <dbReference type="EMBL" id="MDN4519354.1"/>
    </source>
</evidence>
<sequence>MSQATSEATAALRGAAAGLLTAALTLAAHGVGGGAVLAGAATVQLLVVAAVVGGLAASVSGADDLRVMVCLLGAGQLVGHVVLAAGGHAHAAPPAAAMVSAHAVAVVVGGLLINTGARLCRVLSKVLRLVGRPNPPLASVSRLSATAADQPMRSTLLIACSMSYRGPPAGARC</sequence>
<name>A0ABT8HF05_MYCAO</name>